<accession>A0A8J8P4D4</accession>
<protein>
    <submittedName>
        <fullName evidence="1">Uncharacterized protein</fullName>
    </submittedName>
</protein>
<name>A0A8J8P4D4_HALGN</name>
<organism evidence="1 2">
    <name type="scientific">Halteria grandinella</name>
    <dbReference type="NCBI Taxonomy" id="5974"/>
    <lineage>
        <taxon>Eukaryota</taxon>
        <taxon>Sar</taxon>
        <taxon>Alveolata</taxon>
        <taxon>Ciliophora</taxon>
        <taxon>Intramacronucleata</taxon>
        <taxon>Spirotrichea</taxon>
        <taxon>Stichotrichia</taxon>
        <taxon>Sporadotrichida</taxon>
        <taxon>Halteriidae</taxon>
        <taxon>Halteria</taxon>
    </lineage>
</organism>
<dbReference type="EMBL" id="RRYP01001683">
    <property type="protein sequence ID" value="TNV85615.1"/>
    <property type="molecule type" value="Genomic_DNA"/>
</dbReference>
<evidence type="ECO:0000313" key="1">
    <source>
        <dbReference type="EMBL" id="TNV85615.1"/>
    </source>
</evidence>
<sequence>MKAHEILTQSCLVLQCGFHALFQLGNLPHLCFLIGLCQSSLQILSFTVQPDYFPIELPGLAGTLYRA</sequence>
<gene>
    <name evidence="1" type="ORF">FGO68_gene3045</name>
</gene>
<dbReference type="AlphaFoldDB" id="A0A8J8P4D4"/>
<reference evidence="1" key="1">
    <citation type="submission" date="2019-06" db="EMBL/GenBank/DDBJ databases">
        <authorList>
            <person name="Zheng W."/>
        </authorList>
    </citation>
    <scope>NUCLEOTIDE SEQUENCE</scope>
    <source>
        <strain evidence="1">QDHG01</strain>
    </source>
</reference>
<dbReference type="Proteomes" id="UP000785679">
    <property type="component" value="Unassembled WGS sequence"/>
</dbReference>
<keyword evidence="2" id="KW-1185">Reference proteome</keyword>
<proteinExistence type="predicted"/>
<comment type="caution">
    <text evidence="1">The sequence shown here is derived from an EMBL/GenBank/DDBJ whole genome shotgun (WGS) entry which is preliminary data.</text>
</comment>
<evidence type="ECO:0000313" key="2">
    <source>
        <dbReference type="Proteomes" id="UP000785679"/>
    </source>
</evidence>